<evidence type="ECO:0000256" key="5">
    <source>
        <dbReference type="ARBA" id="ARBA00022448"/>
    </source>
</evidence>
<keyword evidence="7" id="KW-0999">Mitochondrion inner membrane</keyword>
<keyword evidence="15" id="KW-1185">Reference proteome</keyword>
<keyword evidence="9" id="KW-0496">Mitochondrion</keyword>
<evidence type="ECO:0000256" key="13">
    <source>
        <dbReference type="ARBA" id="ARBA00046116"/>
    </source>
</evidence>
<evidence type="ECO:0000256" key="8">
    <source>
        <dbReference type="ARBA" id="ARBA00022982"/>
    </source>
</evidence>
<accession>A0A0L7LVH4</accession>
<dbReference type="InterPro" id="IPR016488">
    <property type="entry name" value="NADH_Ub_cplx-1_asu_su-6"/>
</dbReference>
<dbReference type="GO" id="GO:0005743">
    <property type="term" value="C:mitochondrial inner membrane"/>
    <property type="evidence" value="ECO:0007669"/>
    <property type="project" value="UniProtKB-SubCell"/>
</dbReference>
<keyword evidence="6" id="KW-0679">Respiratory chain</keyword>
<dbReference type="GO" id="GO:0006979">
    <property type="term" value="P:response to oxidative stress"/>
    <property type="evidence" value="ECO:0007669"/>
    <property type="project" value="TreeGrafter"/>
</dbReference>
<gene>
    <name evidence="14" type="ORF">OBRU01_00936</name>
</gene>
<dbReference type="PANTHER" id="PTHR12964">
    <property type="entry name" value="NADH-UBIQUINONE OXIDOREDUCTASE B14 SUBUNIT"/>
    <property type="match status" value="1"/>
</dbReference>
<keyword evidence="8" id="KW-0249">Electron transport</keyword>
<evidence type="ECO:0000256" key="12">
    <source>
        <dbReference type="ARBA" id="ARBA00032352"/>
    </source>
</evidence>
<evidence type="ECO:0000256" key="2">
    <source>
        <dbReference type="ARBA" id="ARBA00009508"/>
    </source>
</evidence>
<dbReference type="Proteomes" id="UP000037510">
    <property type="component" value="Unassembled WGS sequence"/>
</dbReference>
<dbReference type="STRING" id="104452.A0A0L7LVH4"/>
<evidence type="ECO:0000313" key="15">
    <source>
        <dbReference type="Proteomes" id="UP000037510"/>
    </source>
</evidence>
<evidence type="ECO:0000256" key="1">
    <source>
        <dbReference type="ARBA" id="ARBA00004443"/>
    </source>
</evidence>
<comment type="subunit">
    <text evidence="3">Mammalian complex I is composed of 45 different subunits.</text>
</comment>
<comment type="similarity">
    <text evidence="2">Belongs to the complex I LYR family.</text>
</comment>
<dbReference type="InterPro" id="IPR045299">
    <property type="entry name" value="Complex1_LYR_NDUFA6_LYRM6"/>
</dbReference>
<dbReference type="CDD" id="cd20266">
    <property type="entry name" value="Complex1_LYR_NDUFA6_LYRM6"/>
    <property type="match status" value="1"/>
</dbReference>
<evidence type="ECO:0000256" key="7">
    <source>
        <dbReference type="ARBA" id="ARBA00022792"/>
    </source>
</evidence>
<sequence length="99" mass="11754">MAGCKAVRPLMSTDFNEAHRRVIGLYRAFYRYIPYIEYFYRNACVTDIRVIDMLVMKGYMEYKEVDHMWQQKGHVIAHWKPSAEIKPQDFIGKFLAGID</sequence>
<organism evidence="14 15">
    <name type="scientific">Operophtera brumata</name>
    <name type="common">Winter moth</name>
    <name type="synonym">Phalaena brumata</name>
    <dbReference type="NCBI Taxonomy" id="104452"/>
    <lineage>
        <taxon>Eukaryota</taxon>
        <taxon>Metazoa</taxon>
        <taxon>Ecdysozoa</taxon>
        <taxon>Arthropoda</taxon>
        <taxon>Hexapoda</taxon>
        <taxon>Insecta</taxon>
        <taxon>Pterygota</taxon>
        <taxon>Neoptera</taxon>
        <taxon>Endopterygota</taxon>
        <taxon>Lepidoptera</taxon>
        <taxon>Glossata</taxon>
        <taxon>Ditrysia</taxon>
        <taxon>Geometroidea</taxon>
        <taxon>Geometridae</taxon>
        <taxon>Larentiinae</taxon>
        <taxon>Operophtera</taxon>
    </lineage>
</organism>
<evidence type="ECO:0000313" key="14">
    <source>
        <dbReference type="EMBL" id="KOB79166.1"/>
    </source>
</evidence>
<comment type="function">
    <text evidence="13">Accessory subunit of the mitochondrial membrane respiratory chain NADH dehydrogenase (Complex I), that is believed to be not involved in catalysis. Required for proper complex I assembly. Complex I functions in the transfer of electrons from NADH to the respiratory chain. The immediate electron acceptor for the enzyme is believed to be ubiquinone.</text>
</comment>
<dbReference type="GO" id="GO:0045271">
    <property type="term" value="C:respiratory chain complex I"/>
    <property type="evidence" value="ECO:0007669"/>
    <property type="project" value="InterPro"/>
</dbReference>
<keyword evidence="10" id="KW-0472">Membrane</keyword>
<dbReference type="AlphaFoldDB" id="A0A0L7LVH4"/>
<evidence type="ECO:0000256" key="9">
    <source>
        <dbReference type="ARBA" id="ARBA00023128"/>
    </source>
</evidence>
<comment type="caution">
    <text evidence="14">The sequence shown here is derived from an EMBL/GenBank/DDBJ whole genome shotgun (WGS) entry which is preliminary data.</text>
</comment>
<name>A0A0L7LVH4_OPEBR</name>
<dbReference type="PANTHER" id="PTHR12964:SF0">
    <property type="entry name" value="NADH DEHYDROGENASE [UBIQUINONE] 1 ALPHA SUBCOMPLEX SUBUNIT 6"/>
    <property type="match status" value="1"/>
</dbReference>
<proteinExistence type="inferred from homology"/>
<reference evidence="14 15" key="1">
    <citation type="journal article" date="2015" name="Genome Biol. Evol.">
        <title>The genome of winter moth (Operophtera brumata) provides a genomic perspective on sexual dimorphism and phenology.</title>
        <authorList>
            <person name="Derks M.F."/>
            <person name="Smit S."/>
            <person name="Salis L."/>
            <person name="Schijlen E."/>
            <person name="Bossers A."/>
            <person name="Mateman C."/>
            <person name="Pijl A.S."/>
            <person name="de Ridder D."/>
            <person name="Groenen M.A."/>
            <person name="Visser M.E."/>
            <person name="Megens H.J."/>
        </authorList>
    </citation>
    <scope>NUCLEOTIDE SEQUENCE [LARGE SCALE GENOMIC DNA]</scope>
    <source>
        <strain evidence="14">WM2013NL</strain>
        <tissue evidence="14">Head and thorax</tissue>
    </source>
</reference>
<evidence type="ECO:0000256" key="3">
    <source>
        <dbReference type="ARBA" id="ARBA00011790"/>
    </source>
</evidence>
<protein>
    <recommendedName>
        <fullName evidence="4">NADH dehydrogenase [ubiquinone] 1 alpha subcomplex subunit 6</fullName>
    </recommendedName>
    <alternativeName>
        <fullName evidence="11">Complex I-B14</fullName>
    </alternativeName>
    <alternativeName>
        <fullName evidence="12">NADH-ubiquinone oxidoreductase B14 subunit</fullName>
    </alternativeName>
</protein>
<evidence type="ECO:0000256" key="4">
    <source>
        <dbReference type="ARBA" id="ARBA00016386"/>
    </source>
</evidence>
<comment type="subcellular location">
    <subcellularLocation>
        <location evidence="1">Mitochondrion inner membrane</location>
        <topology evidence="1">Peripheral membrane protein</topology>
        <orientation evidence="1">Matrix side</orientation>
    </subcellularLocation>
</comment>
<evidence type="ECO:0000256" key="6">
    <source>
        <dbReference type="ARBA" id="ARBA00022660"/>
    </source>
</evidence>
<dbReference type="EMBL" id="JTDY01000051">
    <property type="protein sequence ID" value="KOB79166.1"/>
    <property type="molecule type" value="Genomic_DNA"/>
</dbReference>
<keyword evidence="5" id="KW-0813">Transport</keyword>
<evidence type="ECO:0000256" key="11">
    <source>
        <dbReference type="ARBA" id="ARBA00030213"/>
    </source>
</evidence>
<evidence type="ECO:0000256" key="10">
    <source>
        <dbReference type="ARBA" id="ARBA00023136"/>
    </source>
</evidence>